<reference evidence="2" key="2">
    <citation type="submission" date="2021-03" db="EMBL/GenBank/DDBJ databases">
        <authorList>
            <person name="Artuso I."/>
            <person name="Turrini P."/>
            <person name="Pirolo M."/>
            <person name="Lugli G.A."/>
            <person name="Ventura M."/>
            <person name="Visca P."/>
        </authorList>
    </citation>
    <scope>NUCLEOTIDE SEQUENCE</scope>
    <source>
        <strain evidence="2">LMG 26462</strain>
    </source>
</reference>
<dbReference type="RefSeq" id="WP_214388389.1">
    <property type="nucleotide sequence ID" value="NZ_JAFLWW010000003.1"/>
</dbReference>
<dbReference type="AlphaFoldDB" id="A0A9X1A9S5"/>
<dbReference type="EMBL" id="JAFLWW010000003">
    <property type="protein sequence ID" value="MBT1155849.1"/>
    <property type="molecule type" value="Genomic_DNA"/>
</dbReference>
<organism evidence="2 3">
    <name type="scientific">Aminobacter anthyllidis</name>
    <dbReference type="NCBI Taxonomy" id="1035067"/>
    <lineage>
        <taxon>Bacteria</taxon>
        <taxon>Pseudomonadati</taxon>
        <taxon>Pseudomonadota</taxon>
        <taxon>Alphaproteobacteria</taxon>
        <taxon>Hyphomicrobiales</taxon>
        <taxon>Phyllobacteriaceae</taxon>
        <taxon>Aminobacter</taxon>
    </lineage>
</organism>
<dbReference type="Proteomes" id="UP001138921">
    <property type="component" value="Unassembled WGS sequence"/>
</dbReference>
<keyword evidence="1" id="KW-0472">Membrane</keyword>
<accession>A0A9X1A9S5</accession>
<feature type="transmembrane region" description="Helical" evidence="1">
    <location>
        <begin position="39"/>
        <end position="59"/>
    </location>
</feature>
<proteinExistence type="predicted"/>
<name>A0A9X1A9S5_9HYPH</name>
<reference evidence="2" key="1">
    <citation type="journal article" date="2021" name="Microorganisms">
        <title>Phylogenomic Reconstruction and Metabolic Potential of the Genus Aminobacter.</title>
        <authorList>
            <person name="Artuso I."/>
            <person name="Turrini P."/>
            <person name="Pirolo M."/>
            <person name="Lugli G.A."/>
            <person name="Ventura M."/>
            <person name="Visca P."/>
        </authorList>
    </citation>
    <scope>NUCLEOTIDE SEQUENCE</scope>
    <source>
        <strain evidence="2">LMG 26462</strain>
    </source>
</reference>
<sequence>MIDRKSGPSMIAAFAIMAGFGLAFYFMPRMMIAIGEISTIAAALFAAALVGAFFDVFWLRSRFQRRMNP</sequence>
<feature type="transmembrane region" description="Helical" evidence="1">
    <location>
        <begin position="7"/>
        <end position="27"/>
    </location>
</feature>
<comment type="caution">
    <text evidence="2">The sequence shown here is derived from an EMBL/GenBank/DDBJ whole genome shotgun (WGS) entry which is preliminary data.</text>
</comment>
<evidence type="ECO:0000313" key="2">
    <source>
        <dbReference type="EMBL" id="MBT1155849.1"/>
    </source>
</evidence>
<keyword evidence="1" id="KW-1133">Transmembrane helix</keyword>
<evidence type="ECO:0000256" key="1">
    <source>
        <dbReference type="SAM" id="Phobius"/>
    </source>
</evidence>
<protein>
    <submittedName>
        <fullName evidence="2">Uncharacterized protein</fullName>
    </submittedName>
</protein>
<evidence type="ECO:0000313" key="3">
    <source>
        <dbReference type="Proteomes" id="UP001138921"/>
    </source>
</evidence>
<keyword evidence="3" id="KW-1185">Reference proteome</keyword>
<keyword evidence="1" id="KW-0812">Transmembrane</keyword>
<gene>
    <name evidence="2" type="ORF">J1C56_09625</name>
</gene>